<evidence type="ECO:0000313" key="3">
    <source>
        <dbReference type="Proteomes" id="UP001189429"/>
    </source>
</evidence>
<gene>
    <name evidence="2" type="ORF">PCOR1329_LOCUS17770</name>
</gene>
<comment type="caution">
    <text evidence="2">The sequence shown here is derived from an EMBL/GenBank/DDBJ whole genome shotgun (WGS) entry which is preliminary data.</text>
</comment>
<protein>
    <submittedName>
        <fullName evidence="2">Uncharacterized protein</fullName>
    </submittedName>
</protein>
<accession>A0ABN9R5J8</accession>
<feature type="non-terminal residue" evidence="2">
    <location>
        <position position="211"/>
    </location>
</feature>
<sequence>MKEGEAMYRAAHALAAYAAGPSRPHSSARRVPGDENYRRADRATEVAAFPGGAVDQLFGVDASKSAYDLVEQAQGPAAAGLLQPMALASQGLGLGGGLLQDTSGSGPDVRAFQDAQSFRGRLAHLVGEAEADADMASKFARAANQILGASQEGVGGMQIAGTSPKFFGSPSAPAQEGLRRASAAAFASARSGQDVSDIEAETVRLDALRKE</sequence>
<reference evidence="2" key="1">
    <citation type="submission" date="2023-10" db="EMBL/GenBank/DDBJ databases">
        <authorList>
            <person name="Chen Y."/>
            <person name="Shah S."/>
            <person name="Dougan E. K."/>
            <person name="Thang M."/>
            <person name="Chan C."/>
        </authorList>
    </citation>
    <scope>NUCLEOTIDE SEQUENCE [LARGE SCALE GENOMIC DNA]</scope>
</reference>
<proteinExistence type="predicted"/>
<name>A0ABN9R5J8_9DINO</name>
<feature type="region of interest" description="Disordered" evidence="1">
    <location>
        <begin position="19"/>
        <end position="39"/>
    </location>
</feature>
<evidence type="ECO:0000313" key="2">
    <source>
        <dbReference type="EMBL" id="CAK0814073.1"/>
    </source>
</evidence>
<organism evidence="2 3">
    <name type="scientific">Prorocentrum cordatum</name>
    <dbReference type="NCBI Taxonomy" id="2364126"/>
    <lineage>
        <taxon>Eukaryota</taxon>
        <taxon>Sar</taxon>
        <taxon>Alveolata</taxon>
        <taxon>Dinophyceae</taxon>
        <taxon>Prorocentrales</taxon>
        <taxon>Prorocentraceae</taxon>
        <taxon>Prorocentrum</taxon>
    </lineage>
</organism>
<keyword evidence="3" id="KW-1185">Reference proteome</keyword>
<evidence type="ECO:0000256" key="1">
    <source>
        <dbReference type="SAM" id="MobiDB-lite"/>
    </source>
</evidence>
<dbReference type="Proteomes" id="UP001189429">
    <property type="component" value="Unassembled WGS sequence"/>
</dbReference>
<dbReference type="EMBL" id="CAUYUJ010005550">
    <property type="protein sequence ID" value="CAK0814073.1"/>
    <property type="molecule type" value="Genomic_DNA"/>
</dbReference>